<dbReference type="InterPro" id="IPR036291">
    <property type="entry name" value="NAD(P)-bd_dom_sf"/>
</dbReference>
<dbReference type="EMBL" id="BAABHB010000010">
    <property type="protein sequence ID" value="GAA4413715.1"/>
    <property type="molecule type" value="Genomic_DNA"/>
</dbReference>
<comment type="caution">
    <text evidence="3">The sequence shown here is derived from an EMBL/GenBank/DDBJ whole genome shotgun (WGS) entry which is preliminary data.</text>
</comment>
<evidence type="ECO:0000256" key="1">
    <source>
        <dbReference type="ARBA" id="ARBA00006484"/>
    </source>
</evidence>
<dbReference type="SUPFAM" id="SSF51735">
    <property type="entry name" value="NAD(P)-binding Rossmann-fold domains"/>
    <property type="match status" value="1"/>
</dbReference>
<dbReference type="Pfam" id="PF00106">
    <property type="entry name" value="adh_short"/>
    <property type="match status" value="1"/>
</dbReference>
<dbReference type="PROSITE" id="PS00061">
    <property type="entry name" value="ADH_SHORT"/>
    <property type="match status" value="1"/>
</dbReference>
<gene>
    <name evidence="3" type="ORF">GCM10023187_42390</name>
</gene>
<keyword evidence="2" id="KW-0560">Oxidoreductase</keyword>
<dbReference type="PANTHER" id="PTHR44196:SF1">
    <property type="entry name" value="DEHYDROGENASE_REDUCTASE SDR FAMILY MEMBER 7B"/>
    <property type="match status" value="1"/>
</dbReference>
<dbReference type="Gene3D" id="3.40.50.720">
    <property type="entry name" value="NAD(P)-binding Rossmann-like Domain"/>
    <property type="match status" value="1"/>
</dbReference>
<evidence type="ECO:0000313" key="3">
    <source>
        <dbReference type="EMBL" id="GAA4413715.1"/>
    </source>
</evidence>
<comment type="similarity">
    <text evidence="1">Belongs to the short-chain dehydrogenases/reductases (SDR) family.</text>
</comment>
<dbReference type="InterPro" id="IPR020904">
    <property type="entry name" value="Sc_DH/Rdtase_CS"/>
</dbReference>
<dbReference type="PANTHER" id="PTHR44196">
    <property type="entry name" value="DEHYDROGENASE/REDUCTASE SDR FAMILY MEMBER 7B"/>
    <property type="match status" value="1"/>
</dbReference>
<accession>A0ABP8KQW9</accession>
<dbReference type="PRINTS" id="PR00081">
    <property type="entry name" value="GDHRDH"/>
</dbReference>
<dbReference type="Proteomes" id="UP001500936">
    <property type="component" value="Unassembled WGS sequence"/>
</dbReference>
<name>A0ABP8KQW9_9BACT</name>
<evidence type="ECO:0000256" key="2">
    <source>
        <dbReference type="ARBA" id="ARBA00023002"/>
    </source>
</evidence>
<protein>
    <submittedName>
        <fullName evidence="3">SDR family oxidoreductase</fullName>
    </submittedName>
</protein>
<proteinExistence type="inferred from homology"/>
<organism evidence="3 4">
    <name type="scientific">Nibrella viscosa</name>
    <dbReference type="NCBI Taxonomy" id="1084524"/>
    <lineage>
        <taxon>Bacteria</taxon>
        <taxon>Pseudomonadati</taxon>
        <taxon>Bacteroidota</taxon>
        <taxon>Cytophagia</taxon>
        <taxon>Cytophagales</taxon>
        <taxon>Spirosomataceae</taxon>
        <taxon>Nibrella</taxon>
    </lineage>
</organism>
<dbReference type="RefSeq" id="WP_345269986.1">
    <property type="nucleotide sequence ID" value="NZ_BAABHB010000010.1"/>
</dbReference>
<keyword evidence="4" id="KW-1185">Reference proteome</keyword>
<evidence type="ECO:0000313" key="4">
    <source>
        <dbReference type="Proteomes" id="UP001500936"/>
    </source>
</evidence>
<sequence length="285" mass="30954">METYTEKIIFITGAASGIGRELACQLAEKGAVVVATDINGAAVEAVADEIQKQGGNVVSYQLDVTDYQAVKTLIRYIISRYGQLDYAFCNAGISVGGEVRDVPMPDWHKVLAVNLNGVIHTATEAYKVMVKQGFGHVVTTASLAGLVYQPTLIPYVTTKHAVVAFSRSLRLEGKALGVKVSAFCPGFIATNIYESSLMSGSTIDEAMKLNPFKLVAVEDAVQMLLKGVAANKELILLPFYSHALSWLTKHAYPLIRPLMLTNLTRYRQLRKVPVEAEEPVDASTT</sequence>
<reference evidence="4" key="1">
    <citation type="journal article" date="2019" name="Int. J. Syst. Evol. Microbiol.">
        <title>The Global Catalogue of Microorganisms (GCM) 10K type strain sequencing project: providing services to taxonomists for standard genome sequencing and annotation.</title>
        <authorList>
            <consortium name="The Broad Institute Genomics Platform"/>
            <consortium name="The Broad Institute Genome Sequencing Center for Infectious Disease"/>
            <person name="Wu L."/>
            <person name="Ma J."/>
        </authorList>
    </citation>
    <scope>NUCLEOTIDE SEQUENCE [LARGE SCALE GENOMIC DNA]</scope>
    <source>
        <strain evidence="4">JCM 17925</strain>
    </source>
</reference>
<dbReference type="InterPro" id="IPR002347">
    <property type="entry name" value="SDR_fam"/>
</dbReference>
<dbReference type="CDD" id="cd05233">
    <property type="entry name" value="SDR_c"/>
    <property type="match status" value="1"/>
</dbReference>